<gene>
    <name evidence="1" type="ORF">RRG08_005454</name>
</gene>
<reference evidence="1" key="1">
    <citation type="journal article" date="2023" name="G3 (Bethesda)">
        <title>A reference genome for the long-term kleptoplast-retaining sea slug Elysia crispata morphotype clarki.</title>
        <authorList>
            <person name="Eastman K.E."/>
            <person name="Pendleton A.L."/>
            <person name="Shaikh M.A."/>
            <person name="Suttiyut T."/>
            <person name="Ogas R."/>
            <person name="Tomko P."/>
            <person name="Gavelis G."/>
            <person name="Widhalm J.R."/>
            <person name="Wisecaver J.H."/>
        </authorList>
    </citation>
    <scope>NUCLEOTIDE SEQUENCE</scope>
    <source>
        <strain evidence="1">ECLA1</strain>
    </source>
</reference>
<protein>
    <submittedName>
        <fullName evidence="1">Uncharacterized protein</fullName>
    </submittedName>
</protein>
<accession>A0AAE0Y2D9</accession>
<organism evidence="1 2">
    <name type="scientific">Elysia crispata</name>
    <name type="common">lettuce slug</name>
    <dbReference type="NCBI Taxonomy" id="231223"/>
    <lineage>
        <taxon>Eukaryota</taxon>
        <taxon>Metazoa</taxon>
        <taxon>Spiralia</taxon>
        <taxon>Lophotrochozoa</taxon>
        <taxon>Mollusca</taxon>
        <taxon>Gastropoda</taxon>
        <taxon>Heterobranchia</taxon>
        <taxon>Euthyneura</taxon>
        <taxon>Panpulmonata</taxon>
        <taxon>Sacoglossa</taxon>
        <taxon>Placobranchoidea</taxon>
        <taxon>Plakobranchidae</taxon>
        <taxon>Elysia</taxon>
    </lineage>
</organism>
<evidence type="ECO:0000313" key="1">
    <source>
        <dbReference type="EMBL" id="KAK3729081.1"/>
    </source>
</evidence>
<dbReference type="Proteomes" id="UP001283361">
    <property type="component" value="Unassembled WGS sequence"/>
</dbReference>
<comment type="caution">
    <text evidence="1">The sequence shown here is derived from an EMBL/GenBank/DDBJ whole genome shotgun (WGS) entry which is preliminary data.</text>
</comment>
<name>A0AAE0Y2D9_9GAST</name>
<dbReference type="AlphaFoldDB" id="A0AAE0Y2D9"/>
<dbReference type="EMBL" id="JAWDGP010007160">
    <property type="protein sequence ID" value="KAK3729081.1"/>
    <property type="molecule type" value="Genomic_DNA"/>
</dbReference>
<proteinExistence type="predicted"/>
<evidence type="ECO:0000313" key="2">
    <source>
        <dbReference type="Proteomes" id="UP001283361"/>
    </source>
</evidence>
<sequence length="74" mass="7845">MKSSLASNTSSSGAMCLCTTVSVILSQFSHCALTWTISNSGMVNQSSGRGVGPYLEISSMPRVALTLRFIKARD</sequence>
<keyword evidence="2" id="KW-1185">Reference proteome</keyword>